<accession>H5SQ44</accession>
<feature type="transmembrane region" description="Helical" evidence="1">
    <location>
        <begin position="158"/>
        <end position="178"/>
    </location>
</feature>
<dbReference type="EMBL" id="AP011799">
    <property type="protein sequence ID" value="BAL58280.1"/>
    <property type="molecule type" value="Genomic_DNA"/>
</dbReference>
<reference evidence="2" key="2">
    <citation type="journal article" date="2012" name="PLoS ONE">
        <title>A Deeply Branching Thermophilic Bacterium with an Ancient Acetyl-CoA Pathway Dominates a Subsurface Ecosystem.</title>
        <authorList>
            <person name="Takami H."/>
            <person name="Noguchi H."/>
            <person name="Takaki Y."/>
            <person name="Uchiyama I."/>
            <person name="Toyoda A."/>
            <person name="Nishi S."/>
            <person name="Chee G.-J."/>
            <person name="Arai W."/>
            <person name="Nunoura T."/>
            <person name="Itoh T."/>
            <person name="Hattori M."/>
            <person name="Takai K."/>
        </authorList>
    </citation>
    <scope>NUCLEOTIDE SEQUENCE</scope>
</reference>
<keyword evidence="1" id="KW-0812">Transmembrane</keyword>
<reference evidence="2" key="1">
    <citation type="journal article" date="2005" name="Environ. Microbiol.">
        <title>Genetic and functional properties of uncultivated thermophilic crenarchaeotes from a subsurface gold mine as revealed by analysis of genome fragments.</title>
        <authorList>
            <person name="Nunoura T."/>
            <person name="Hirayama H."/>
            <person name="Takami H."/>
            <person name="Oida H."/>
            <person name="Nishi S."/>
            <person name="Shimamura S."/>
            <person name="Suzuki Y."/>
            <person name="Inagaki F."/>
            <person name="Takai K."/>
            <person name="Nealson K.H."/>
            <person name="Horikoshi K."/>
        </authorList>
    </citation>
    <scope>NUCLEOTIDE SEQUENCE</scope>
</reference>
<feature type="transmembrane region" description="Helical" evidence="1">
    <location>
        <begin position="122"/>
        <end position="138"/>
    </location>
</feature>
<dbReference type="AlphaFoldDB" id="H5SQ44"/>
<evidence type="ECO:0000256" key="1">
    <source>
        <dbReference type="SAM" id="Phobius"/>
    </source>
</evidence>
<protein>
    <submittedName>
        <fullName evidence="2">Uncharacterized protein</fullName>
    </submittedName>
</protein>
<evidence type="ECO:0000313" key="2">
    <source>
        <dbReference type="EMBL" id="BAL58280.1"/>
    </source>
</evidence>
<proteinExistence type="predicted"/>
<feature type="transmembrane region" description="Helical" evidence="1">
    <location>
        <begin position="97"/>
        <end position="117"/>
    </location>
</feature>
<keyword evidence="1" id="KW-0472">Membrane</keyword>
<gene>
    <name evidence="2" type="ORF">HGMM_F55G01C08</name>
</gene>
<name>H5SQ44_9CHLR</name>
<keyword evidence="1" id="KW-1133">Transmembrane helix</keyword>
<sequence length="195" mass="21490">MLFAAAALAAVGPAEKTLGEHVRIVYLHGAWVLTAELYFGLAALMGLAALFGRRPSLHRWSQALGQTGLIFWVTYLPLSLLAMQANWNGLFLAEPRFRLGLSFAIFGLLLQIGLAFLERPAATSLANVLFFVTLWLAQRRTAYVLHPPPSPIFSSGNLLLQLYFLTLLFLTALAAWFLTRWLLARGVQGGESEGF</sequence>
<organism evidence="2">
    <name type="scientific">uncultured Chloroflexota bacterium</name>
    <dbReference type="NCBI Taxonomy" id="166587"/>
    <lineage>
        <taxon>Bacteria</taxon>
        <taxon>Bacillati</taxon>
        <taxon>Chloroflexota</taxon>
        <taxon>environmental samples</taxon>
    </lineage>
</organism>
<feature type="transmembrane region" description="Helical" evidence="1">
    <location>
        <begin position="30"/>
        <end position="51"/>
    </location>
</feature>
<feature type="transmembrane region" description="Helical" evidence="1">
    <location>
        <begin position="63"/>
        <end position="85"/>
    </location>
</feature>